<keyword evidence="2" id="KW-1185">Reference proteome</keyword>
<gene>
    <name evidence="1" type="ORF">RGR602_PC01806</name>
</gene>
<dbReference type="KEGG" id="rga:RGR602_PC01806"/>
<sequence length="76" mass="8543">MTKNDSSCASRLWVMEDGAWPRIRGANYYPAGNPLRNVGRSNVPVRNAERQHHFGQRAAYLNTKCPQWLGGAQSRA</sequence>
<name>A0A0B4XGF1_9HYPH</name>
<accession>A0A0B4XGF1</accession>
<evidence type="ECO:0000313" key="1">
    <source>
        <dbReference type="EMBL" id="AJD45830.1"/>
    </source>
</evidence>
<proteinExistence type="predicted"/>
<dbReference type="EMBL" id="CP006880">
    <property type="protein sequence ID" value="AJD45830.1"/>
    <property type="molecule type" value="Genomic_DNA"/>
</dbReference>
<dbReference type="Proteomes" id="UP000031368">
    <property type="component" value="Plasmid pRgalR602c"/>
</dbReference>
<dbReference type="HOGENOM" id="CLU_2651951_0_0_5"/>
<organism evidence="1 2">
    <name type="scientific">Rhizobium gallicum bv. gallicum R602sp</name>
    <dbReference type="NCBI Taxonomy" id="1041138"/>
    <lineage>
        <taxon>Bacteria</taxon>
        <taxon>Pseudomonadati</taxon>
        <taxon>Pseudomonadota</taxon>
        <taxon>Alphaproteobacteria</taxon>
        <taxon>Hyphomicrobiales</taxon>
        <taxon>Rhizobiaceae</taxon>
        <taxon>Rhizobium/Agrobacterium group</taxon>
        <taxon>Rhizobium</taxon>
    </lineage>
</organism>
<evidence type="ECO:0000313" key="2">
    <source>
        <dbReference type="Proteomes" id="UP000031368"/>
    </source>
</evidence>
<reference evidence="1 2" key="1">
    <citation type="submission" date="2013-11" db="EMBL/GenBank/DDBJ databases">
        <title>Complete genome sequence of Rhizobium gallicum bv. gallicum R602.</title>
        <authorList>
            <person name="Bustos P."/>
            <person name="Santamaria R.I."/>
            <person name="Lozano L."/>
            <person name="Acosta J.L."/>
            <person name="Ormeno-Orrillo E."/>
            <person name="Rogel M.A."/>
            <person name="Romero D."/>
            <person name="Cevallos M.A."/>
            <person name="Martinez-Romero E."/>
            <person name="Gonzalez V."/>
        </authorList>
    </citation>
    <scope>NUCLEOTIDE SEQUENCE [LARGE SCALE GENOMIC DNA]</scope>
    <source>
        <strain evidence="1 2">R602</strain>
        <plasmid evidence="1 2">pRgalR602c</plasmid>
    </source>
</reference>
<geneLocation type="plasmid" evidence="1 2">
    <name>pRgalR602c</name>
</geneLocation>
<dbReference type="AlphaFoldDB" id="A0A0B4XGF1"/>
<keyword evidence="1" id="KW-0614">Plasmid</keyword>
<protein>
    <submittedName>
        <fullName evidence="1">Uncharacterized protein</fullName>
    </submittedName>
</protein>